<dbReference type="Proteomes" id="UP000634136">
    <property type="component" value="Unassembled WGS sequence"/>
</dbReference>
<protein>
    <submittedName>
        <fullName evidence="2">Uncharacterized protein</fullName>
    </submittedName>
</protein>
<proteinExistence type="predicted"/>
<comment type="caution">
    <text evidence="2">The sequence shown here is derived from an EMBL/GenBank/DDBJ whole genome shotgun (WGS) entry which is preliminary data.</text>
</comment>
<accession>A0A834WU41</accession>
<reference evidence="2" key="1">
    <citation type="submission" date="2020-09" db="EMBL/GenBank/DDBJ databases">
        <title>Genome-Enabled Discovery of Anthraquinone Biosynthesis in Senna tora.</title>
        <authorList>
            <person name="Kang S.-H."/>
            <person name="Pandey R.P."/>
            <person name="Lee C.-M."/>
            <person name="Sim J.-S."/>
            <person name="Jeong J.-T."/>
            <person name="Choi B.-S."/>
            <person name="Jung M."/>
            <person name="Ginzburg D."/>
            <person name="Zhao K."/>
            <person name="Won S.Y."/>
            <person name="Oh T.-J."/>
            <person name="Yu Y."/>
            <person name="Kim N.-H."/>
            <person name="Lee O.R."/>
            <person name="Lee T.-H."/>
            <person name="Bashyal P."/>
            <person name="Kim T.-S."/>
            <person name="Lee W.-H."/>
            <person name="Kawkins C."/>
            <person name="Kim C.-K."/>
            <person name="Kim J.S."/>
            <person name="Ahn B.O."/>
            <person name="Rhee S.Y."/>
            <person name="Sohng J.K."/>
        </authorList>
    </citation>
    <scope>NUCLEOTIDE SEQUENCE</scope>
    <source>
        <tissue evidence="2">Leaf</tissue>
    </source>
</reference>
<name>A0A834WU41_9FABA</name>
<organism evidence="2 3">
    <name type="scientific">Senna tora</name>
    <dbReference type="NCBI Taxonomy" id="362788"/>
    <lineage>
        <taxon>Eukaryota</taxon>
        <taxon>Viridiplantae</taxon>
        <taxon>Streptophyta</taxon>
        <taxon>Embryophyta</taxon>
        <taxon>Tracheophyta</taxon>
        <taxon>Spermatophyta</taxon>
        <taxon>Magnoliopsida</taxon>
        <taxon>eudicotyledons</taxon>
        <taxon>Gunneridae</taxon>
        <taxon>Pentapetalae</taxon>
        <taxon>rosids</taxon>
        <taxon>fabids</taxon>
        <taxon>Fabales</taxon>
        <taxon>Fabaceae</taxon>
        <taxon>Caesalpinioideae</taxon>
        <taxon>Cassia clade</taxon>
        <taxon>Senna</taxon>
    </lineage>
</organism>
<evidence type="ECO:0000256" key="1">
    <source>
        <dbReference type="SAM" id="MobiDB-lite"/>
    </source>
</evidence>
<evidence type="ECO:0000313" key="2">
    <source>
        <dbReference type="EMBL" id="KAF7832494.1"/>
    </source>
</evidence>
<evidence type="ECO:0000313" key="3">
    <source>
        <dbReference type="Proteomes" id="UP000634136"/>
    </source>
</evidence>
<keyword evidence="3" id="KW-1185">Reference proteome</keyword>
<feature type="compositionally biased region" description="Polar residues" evidence="1">
    <location>
        <begin position="1"/>
        <end position="18"/>
    </location>
</feature>
<feature type="region of interest" description="Disordered" evidence="1">
    <location>
        <begin position="1"/>
        <end position="29"/>
    </location>
</feature>
<sequence length="101" mass="11189">MSSLNSQHRRLTSSSTHAGASLHRQLTPAPDSIRNAVRFLCLNSSSSEPKDLSQRRSLVKPLNLSPKDSVVPLLQLYIIVPEEKTQHFKVSMSFCSLLSVS</sequence>
<gene>
    <name evidence="2" type="ORF">G2W53_014827</name>
</gene>
<dbReference type="EMBL" id="JAAIUW010000005">
    <property type="protein sequence ID" value="KAF7832494.1"/>
    <property type="molecule type" value="Genomic_DNA"/>
</dbReference>
<dbReference type="AlphaFoldDB" id="A0A834WU41"/>